<reference evidence="1" key="2">
    <citation type="submission" date="2020-06" db="EMBL/GenBank/DDBJ databases">
        <authorList>
            <person name="Sheffer M."/>
        </authorList>
    </citation>
    <scope>NUCLEOTIDE SEQUENCE</scope>
</reference>
<sequence>MFMDDNARPHRAQIFDDFLKEDNIRRMDLLSRSPYLNPIEQVWDGLGRAIAQRNPPPNTHQEIKAALLEEWALLSQAFIDTLINSMKARYEACIPVHGGHIP</sequence>
<dbReference type="Proteomes" id="UP000807504">
    <property type="component" value="Unassembled WGS sequence"/>
</dbReference>
<protein>
    <submittedName>
        <fullName evidence="1">Transposable element Tc3 transposase like protein</fullName>
    </submittedName>
</protein>
<evidence type="ECO:0000313" key="1">
    <source>
        <dbReference type="EMBL" id="KAF8790521.1"/>
    </source>
</evidence>
<proteinExistence type="predicted"/>
<gene>
    <name evidence="1" type="ORF">HNY73_005531</name>
</gene>
<name>A0A8T0FHQ0_ARGBR</name>
<comment type="caution">
    <text evidence="1">The sequence shown here is derived from an EMBL/GenBank/DDBJ whole genome shotgun (WGS) entry which is preliminary data.</text>
</comment>
<dbReference type="InterPro" id="IPR036397">
    <property type="entry name" value="RNaseH_sf"/>
</dbReference>
<dbReference type="Gene3D" id="3.30.420.10">
    <property type="entry name" value="Ribonuclease H-like superfamily/Ribonuclease H"/>
    <property type="match status" value="1"/>
</dbReference>
<dbReference type="AlphaFoldDB" id="A0A8T0FHQ0"/>
<keyword evidence="2" id="KW-1185">Reference proteome</keyword>
<organism evidence="1 2">
    <name type="scientific">Argiope bruennichi</name>
    <name type="common">Wasp spider</name>
    <name type="synonym">Aranea bruennichi</name>
    <dbReference type="NCBI Taxonomy" id="94029"/>
    <lineage>
        <taxon>Eukaryota</taxon>
        <taxon>Metazoa</taxon>
        <taxon>Ecdysozoa</taxon>
        <taxon>Arthropoda</taxon>
        <taxon>Chelicerata</taxon>
        <taxon>Arachnida</taxon>
        <taxon>Araneae</taxon>
        <taxon>Araneomorphae</taxon>
        <taxon>Entelegynae</taxon>
        <taxon>Araneoidea</taxon>
        <taxon>Araneidae</taxon>
        <taxon>Argiope</taxon>
    </lineage>
</organism>
<reference evidence="1" key="1">
    <citation type="journal article" date="2020" name="bioRxiv">
        <title>Chromosome-level reference genome of the European wasp spider Argiope bruennichi: a resource for studies on range expansion and evolutionary adaptation.</title>
        <authorList>
            <person name="Sheffer M.M."/>
            <person name="Hoppe A."/>
            <person name="Krehenwinkel H."/>
            <person name="Uhl G."/>
            <person name="Kuss A.W."/>
            <person name="Jensen L."/>
            <person name="Jensen C."/>
            <person name="Gillespie R.G."/>
            <person name="Hoff K.J."/>
            <person name="Prost S."/>
        </authorList>
    </citation>
    <scope>NUCLEOTIDE SEQUENCE</scope>
</reference>
<dbReference type="GO" id="GO:0003676">
    <property type="term" value="F:nucleic acid binding"/>
    <property type="evidence" value="ECO:0007669"/>
    <property type="project" value="InterPro"/>
</dbReference>
<dbReference type="EMBL" id="JABXBU010000011">
    <property type="protein sequence ID" value="KAF8790521.1"/>
    <property type="molecule type" value="Genomic_DNA"/>
</dbReference>
<evidence type="ECO:0000313" key="2">
    <source>
        <dbReference type="Proteomes" id="UP000807504"/>
    </source>
</evidence>
<accession>A0A8T0FHQ0</accession>